<keyword evidence="1" id="KW-0732">Signal</keyword>
<gene>
    <name evidence="2" type="primary">qsrP</name>
</gene>
<organism evidence="2">
    <name type="scientific">Aliivibrio fischeri</name>
    <name type="common">Vibrio fischeri</name>
    <dbReference type="NCBI Taxonomy" id="668"/>
    <lineage>
        <taxon>Bacteria</taxon>
        <taxon>Pseudomonadati</taxon>
        <taxon>Pseudomonadota</taxon>
        <taxon>Gammaproteobacteria</taxon>
        <taxon>Vibrionales</taxon>
        <taxon>Vibrionaceae</taxon>
        <taxon>Aliivibrio</taxon>
    </lineage>
</organism>
<proteinExistence type="predicted"/>
<dbReference type="AlphaFoldDB" id="Q9L6L0"/>
<name>Q9L6L0_ALIFS</name>
<accession>Q9L6L0</accession>
<reference evidence="2" key="1">
    <citation type="journal article" date="2000" name="J. Bacteriol.">
        <title>LuxR- and acyl-homoserine lactone controlled non-lux genes define a quorum-sensing regulon in Vibrio fischeri.</title>
        <authorList>
            <person name="Callahan S.M."/>
            <person name="Dunlap P.V."/>
        </authorList>
    </citation>
    <scope>NUCLEOTIDE SEQUENCE</scope>
    <source>
        <strain evidence="2">MJ-100</strain>
    </source>
</reference>
<protein>
    <submittedName>
        <fullName evidence="2">Quorum-sensing regulated protein QsrP</fullName>
    </submittedName>
</protein>
<evidence type="ECO:0000256" key="1">
    <source>
        <dbReference type="SAM" id="SignalP"/>
    </source>
</evidence>
<feature type="signal peptide" evidence="1">
    <location>
        <begin position="1"/>
        <end position="19"/>
    </location>
</feature>
<sequence>MKKISALLLFTPISPPIFAKNTYSIKSLSNLKNVPQIGDTYKLDPIEQASTELFCWEKGENDDFSACQIVINYSEEALYDPCLQVKDRVSIPPIYVELSDNRFSGLHVSGMKIKFKEIKYGNLFFELIK</sequence>
<dbReference type="EMBL" id="AF233626">
    <property type="protein sequence ID" value="AAF71512.1"/>
    <property type="molecule type" value="Genomic_DNA"/>
</dbReference>
<evidence type="ECO:0000313" key="2">
    <source>
        <dbReference type="EMBL" id="AAF71512.1"/>
    </source>
</evidence>
<feature type="chain" id="PRO_5004329970" evidence="1">
    <location>
        <begin position="20"/>
        <end position="129"/>
    </location>
</feature>